<keyword evidence="4" id="KW-1185">Reference proteome</keyword>
<reference evidence="3 4" key="1">
    <citation type="submission" date="2024-02" db="EMBL/GenBank/DDBJ databases">
        <authorList>
            <person name="Chen Y."/>
            <person name="Shah S."/>
            <person name="Dougan E. K."/>
            <person name="Thang M."/>
            <person name="Chan C."/>
        </authorList>
    </citation>
    <scope>NUCLEOTIDE SEQUENCE [LARGE SCALE GENOMIC DNA]</scope>
</reference>
<evidence type="ECO:0000256" key="1">
    <source>
        <dbReference type="SAM" id="Coils"/>
    </source>
</evidence>
<proteinExistence type="predicted"/>
<keyword evidence="1" id="KW-0175">Coiled coil</keyword>
<evidence type="ECO:0000256" key="2">
    <source>
        <dbReference type="SAM" id="MobiDB-lite"/>
    </source>
</evidence>
<protein>
    <submittedName>
        <fullName evidence="3">Uncharacterized protein</fullName>
    </submittedName>
</protein>
<feature type="region of interest" description="Disordered" evidence="2">
    <location>
        <begin position="461"/>
        <end position="508"/>
    </location>
</feature>
<comment type="caution">
    <text evidence="3">The sequence shown here is derived from an EMBL/GenBank/DDBJ whole genome shotgun (WGS) entry which is preliminary data.</text>
</comment>
<organism evidence="3 4">
    <name type="scientific">Durusdinium trenchii</name>
    <dbReference type="NCBI Taxonomy" id="1381693"/>
    <lineage>
        <taxon>Eukaryota</taxon>
        <taxon>Sar</taxon>
        <taxon>Alveolata</taxon>
        <taxon>Dinophyceae</taxon>
        <taxon>Suessiales</taxon>
        <taxon>Symbiodiniaceae</taxon>
        <taxon>Durusdinium</taxon>
    </lineage>
</organism>
<feature type="coiled-coil region" evidence="1">
    <location>
        <begin position="84"/>
        <end position="298"/>
    </location>
</feature>
<evidence type="ECO:0000313" key="4">
    <source>
        <dbReference type="Proteomes" id="UP001642484"/>
    </source>
</evidence>
<dbReference type="Proteomes" id="UP001642484">
    <property type="component" value="Unassembled WGS sequence"/>
</dbReference>
<accession>A0ABP0NHP2</accession>
<name>A0ABP0NHP2_9DINO</name>
<dbReference type="EMBL" id="CAXAMN010021695">
    <property type="protein sequence ID" value="CAK9062314.1"/>
    <property type="molecule type" value="Genomic_DNA"/>
</dbReference>
<sequence length="634" mass="70426">MEAEQVQEEKRLGLEERVGQIEVDLQRAKEDVEACSVLLLSLDGAAGSAVSGQRTESFDDETLRLKARIDVLEDAWTLRSTTVAQRAEESIARVEEEVKKIWRELLSKERNNTSKEGGHVEARIVDDLKHRIEKTQSQITELHALKPENVDALMKKMIDEVSRSVKLLGDRCSKLEEELASLQAADATSQVDRRRTEQLEKMVDLLVQQRRQDLQHAQANFREVEARFNDLDQKEHLEKNWRQEAEAIRNEIHDMRATHVPSLFQQHMKAMKAMQEGLSAVRAEVKKLSELVEVVQTQPGDQDGAFKSREVLALKAQVSDLQEQVTQLVVRGLEERFANLRADVSREVATVVRESKENWVVASRRLAALEAWPASQAELSASMHSLRSEHQEDRGRLEILSREAEGLGRQVVHIRRELSLGRPEIAEEPAVASSGGLLEGLFGGAEPKKIAVKSAAKMAVLATSKSPRSSRKKTPDSRKSADGQVARSITPREGPTRGSRSSTTPGFPAVIGPKLEWALPAKVLREVGAPGTNGVLTTGEMEVAGIFCRLKFFPDGSPLRQTDGSCSLYLVCTVPNVNVRFRLFAGNRYSPVLEANTARGGRDQGRHDLCLLKDVLNEDGSVVVGAEILEVRSV</sequence>
<gene>
    <name evidence="3" type="ORF">CCMP2556_LOCUS30638</name>
</gene>
<evidence type="ECO:0000313" key="3">
    <source>
        <dbReference type="EMBL" id="CAK9062314.1"/>
    </source>
</evidence>